<dbReference type="Proteomes" id="UP000216008">
    <property type="component" value="Unassembled WGS sequence"/>
</dbReference>
<feature type="domain" description="Glycosyltransferase 2-like" evidence="1">
    <location>
        <begin position="20"/>
        <end position="130"/>
    </location>
</feature>
<dbReference type="InterPro" id="IPR001173">
    <property type="entry name" value="Glyco_trans_2-like"/>
</dbReference>
<proteinExistence type="predicted"/>
<evidence type="ECO:0000313" key="2">
    <source>
        <dbReference type="EMBL" id="PAB53774.1"/>
    </source>
</evidence>
<dbReference type="GO" id="GO:0016740">
    <property type="term" value="F:transferase activity"/>
    <property type="evidence" value="ECO:0007669"/>
    <property type="project" value="UniProtKB-KW"/>
</dbReference>
<dbReference type="Gene3D" id="3.90.550.10">
    <property type="entry name" value="Spore Coat Polysaccharide Biosynthesis Protein SpsA, Chain A"/>
    <property type="match status" value="1"/>
</dbReference>
<comment type="caution">
    <text evidence="2">The sequence shown here is derived from an EMBL/GenBank/DDBJ whole genome shotgun (WGS) entry which is preliminary data.</text>
</comment>
<accession>A0A267M2B0</accession>
<evidence type="ECO:0000259" key="1">
    <source>
        <dbReference type="Pfam" id="PF00535"/>
    </source>
</evidence>
<gene>
    <name evidence="2" type="ORF">A3Q24_09535</name>
</gene>
<dbReference type="AlphaFoldDB" id="A0A267M2B0"/>
<sequence length="262" mass="30235">MKKALNPRLIVSLTSYGDRLNTLSICLKSLLNQTKKADKILVYLTDDIKESHLPSSLLELRDRGIEYRFVPLDLKPHKKYYYAMQEFPDDIIVTVDDDVIYYKEMLSELYKTYLKFPKCIVTGRAHEITFNDDGSIKAYDDWNWCSQKCEQSSMKLLATGAGSVLYPPHLLDKELLFNLDYIKHYITVDDLWLKLVEVLSNVPTVVCSLRIEKMREGIPDTQAQGLFNKNVGKNENDLYLKDLDKKFSLASKILAYENGKGK</sequence>
<dbReference type="SUPFAM" id="SSF53448">
    <property type="entry name" value="Nucleotide-diphospho-sugar transferases"/>
    <property type="match status" value="1"/>
</dbReference>
<name>A0A267M2B0_LACJH</name>
<organism evidence="2 3">
    <name type="scientific">Lactobacillus johnsonii</name>
    <dbReference type="NCBI Taxonomy" id="33959"/>
    <lineage>
        <taxon>Bacteria</taxon>
        <taxon>Bacillati</taxon>
        <taxon>Bacillota</taxon>
        <taxon>Bacilli</taxon>
        <taxon>Lactobacillales</taxon>
        <taxon>Lactobacillaceae</taxon>
        <taxon>Lactobacillus</taxon>
    </lineage>
</organism>
<dbReference type="InterPro" id="IPR029044">
    <property type="entry name" value="Nucleotide-diphossugar_trans"/>
</dbReference>
<protein>
    <submittedName>
        <fullName evidence="2">Glycosyltransferase</fullName>
    </submittedName>
</protein>
<keyword evidence="2" id="KW-0808">Transferase</keyword>
<reference evidence="2 3" key="1">
    <citation type="submission" date="2017-05" db="EMBL/GenBank/DDBJ databases">
        <title>Lactobacillus johnsonii from commercial turkeys.</title>
        <authorList>
            <person name="Johnson T.J."/>
            <person name="Youmans B."/>
        </authorList>
    </citation>
    <scope>NUCLEOTIDE SEQUENCE [LARGE SCALE GENOMIC DNA]</scope>
    <source>
        <strain evidence="2 3">UMNLJ114</strain>
    </source>
</reference>
<dbReference type="Pfam" id="PF00535">
    <property type="entry name" value="Glycos_transf_2"/>
    <property type="match status" value="1"/>
</dbReference>
<dbReference type="EMBL" id="NIBD01000064">
    <property type="protein sequence ID" value="PAB53774.1"/>
    <property type="molecule type" value="Genomic_DNA"/>
</dbReference>
<evidence type="ECO:0000313" key="3">
    <source>
        <dbReference type="Proteomes" id="UP000216008"/>
    </source>
</evidence>
<dbReference type="RefSeq" id="WP_095183128.1">
    <property type="nucleotide sequence ID" value="NZ_NIBC01000050.1"/>
</dbReference>